<keyword evidence="4" id="KW-1185">Reference proteome</keyword>
<dbReference type="InterPro" id="IPR001638">
    <property type="entry name" value="Solute-binding_3/MltF_N"/>
</dbReference>
<protein>
    <submittedName>
        <fullName evidence="3">Polar amino acid transport system substrate-binding protein</fullName>
    </submittedName>
</protein>
<evidence type="ECO:0000313" key="3">
    <source>
        <dbReference type="EMBL" id="OLY43936.1"/>
    </source>
</evidence>
<proteinExistence type="predicted"/>
<sequence length="316" mass="34649">MSLFGNNFGVRTILIAASLTFSQASWSETVPLDLSVEQTGRPHTTFSQERANEVANVPFVKKDTLTIAFSTNSSLPLHDYASDAKTWIGSDADIISAIAERMGKKLEIININWADWPLGLSSGKYDGVIANLTVTEERKEKFDFATYRHDVIGIYVKKSSPIKEIKEAKDIAGLRVITDAGTNQEKLLLQWNDQNVKAGLKPVEVQYYDDRALQTLALDSNRADAIFSVNAMQSLVAATTGKTRLVGTINGGWPLTADIAVGLPKNSALTKPVADCINDLIADGTYEKILKRWNLWEEGISQSQINPPGLPKPQAK</sequence>
<organism evidence="3 4">
    <name type="scientific">Bartonella apis</name>
    <dbReference type="NCBI Taxonomy" id="1686310"/>
    <lineage>
        <taxon>Bacteria</taxon>
        <taxon>Pseudomonadati</taxon>
        <taxon>Pseudomonadota</taxon>
        <taxon>Alphaproteobacteria</taxon>
        <taxon>Hyphomicrobiales</taxon>
        <taxon>Bartonellaceae</taxon>
        <taxon>Bartonella</taxon>
    </lineage>
</organism>
<dbReference type="CDD" id="cd01004">
    <property type="entry name" value="PBP2_MidA_like"/>
    <property type="match status" value="1"/>
</dbReference>
<dbReference type="SMART" id="SM00062">
    <property type="entry name" value="PBPb"/>
    <property type="match status" value="1"/>
</dbReference>
<dbReference type="EMBL" id="LXYT01000001">
    <property type="protein sequence ID" value="OLY43936.1"/>
    <property type="molecule type" value="Genomic_DNA"/>
</dbReference>
<evidence type="ECO:0000259" key="2">
    <source>
        <dbReference type="SMART" id="SM00062"/>
    </source>
</evidence>
<dbReference type="RefSeq" id="WP_075869100.1">
    <property type="nucleotide sequence ID" value="NZ_CALYQA010000009.1"/>
</dbReference>
<evidence type="ECO:0000256" key="1">
    <source>
        <dbReference type="ARBA" id="ARBA00022729"/>
    </source>
</evidence>
<dbReference type="Gene3D" id="3.40.190.10">
    <property type="entry name" value="Periplasmic binding protein-like II"/>
    <property type="match status" value="2"/>
</dbReference>
<feature type="domain" description="Solute-binding protein family 3/N-terminal" evidence="2">
    <location>
        <begin position="64"/>
        <end position="297"/>
    </location>
</feature>
<comment type="caution">
    <text evidence="3">The sequence shown here is derived from an EMBL/GenBank/DDBJ whole genome shotgun (WGS) entry which is preliminary data.</text>
</comment>
<accession>A0A1R0FAD8</accession>
<evidence type="ECO:0000313" key="4">
    <source>
        <dbReference type="Proteomes" id="UP000187344"/>
    </source>
</evidence>
<gene>
    <name evidence="3" type="ORF">PEB0149_013780</name>
</gene>
<keyword evidence="1" id="KW-0732">Signal</keyword>
<dbReference type="PANTHER" id="PTHR35936:SF17">
    <property type="entry name" value="ARGININE-BINDING EXTRACELLULAR PROTEIN ARTP"/>
    <property type="match status" value="1"/>
</dbReference>
<name>A0A1R0FAD8_9HYPH</name>
<dbReference type="GeneID" id="92991459"/>
<dbReference type="Proteomes" id="UP000187344">
    <property type="component" value="Unassembled WGS sequence"/>
</dbReference>
<reference evidence="3 4" key="1">
    <citation type="submission" date="2016-12" db="EMBL/GenBank/DDBJ databases">
        <title>Comparative genomics of Bartonella apis.</title>
        <authorList>
            <person name="Engel P."/>
        </authorList>
    </citation>
    <scope>NUCLEOTIDE SEQUENCE [LARGE SCALE GENOMIC DNA]</scope>
    <source>
        <strain evidence="3 4">PEB0149</strain>
    </source>
</reference>
<dbReference type="AlphaFoldDB" id="A0A1R0FAD8"/>
<dbReference type="Pfam" id="PF00497">
    <property type="entry name" value="SBP_bac_3"/>
    <property type="match status" value="1"/>
</dbReference>
<dbReference type="OrthoDB" id="5419093at2"/>
<dbReference type="SUPFAM" id="SSF53850">
    <property type="entry name" value="Periplasmic binding protein-like II"/>
    <property type="match status" value="1"/>
</dbReference>
<dbReference type="PANTHER" id="PTHR35936">
    <property type="entry name" value="MEMBRANE-BOUND LYTIC MUREIN TRANSGLYCOSYLASE F"/>
    <property type="match status" value="1"/>
</dbReference>